<dbReference type="InterPro" id="IPR006073">
    <property type="entry name" value="GTP-bd"/>
</dbReference>
<proteinExistence type="predicted"/>
<dbReference type="SUPFAM" id="SSF52540">
    <property type="entry name" value="P-loop containing nucleoside triphosphate hydrolases"/>
    <property type="match status" value="1"/>
</dbReference>
<dbReference type="InterPro" id="IPR027417">
    <property type="entry name" value="P-loop_NTPase"/>
</dbReference>
<dbReference type="CDD" id="cd00882">
    <property type="entry name" value="Ras_like_GTPase"/>
    <property type="match status" value="1"/>
</dbReference>
<keyword evidence="4" id="KW-1185">Reference proteome</keyword>
<feature type="compositionally biased region" description="Basic and acidic residues" evidence="1">
    <location>
        <begin position="293"/>
        <end position="308"/>
    </location>
</feature>
<gene>
    <name evidence="3" type="ORF">A0H81_13751</name>
</gene>
<evidence type="ECO:0000256" key="1">
    <source>
        <dbReference type="SAM" id="MobiDB-lite"/>
    </source>
</evidence>
<dbReference type="OMA" id="NLACESY"/>
<comment type="caution">
    <text evidence="3">The sequence shown here is derived from an EMBL/GenBank/DDBJ whole genome shotgun (WGS) entry which is preliminary data.</text>
</comment>
<evidence type="ECO:0000259" key="2">
    <source>
        <dbReference type="Pfam" id="PF01926"/>
    </source>
</evidence>
<dbReference type="Gene3D" id="3.40.50.300">
    <property type="entry name" value="P-loop containing nucleotide triphosphate hydrolases"/>
    <property type="match status" value="1"/>
</dbReference>
<feature type="domain" description="G" evidence="2">
    <location>
        <begin position="10"/>
        <end position="76"/>
    </location>
</feature>
<organism evidence="3 4">
    <name type="scientific">Grifola frondosa</name>
    <name type="common">Maitake</name>
    <name type="synonym">Polyporus frondosus</name>
    <dbReference type="NCBI Taxonomy" id="5627"/>
    <lineage>
        <taxon>Eukaryota</taxon>
        <taxon>Fungi</taxon>
        <taxon>Dikarya</taxon>
        <taxon>Basidiomycota</taxon>
        <taxon>Agaricomycotina</taxon>
        <taxon>Agaricomycetes</taxon>
        <taxon>Polyporales</taxon>
        <taxon>Grifolaceae</taxon>
        <taxon>Grifola</taxon>
    </lineage>
</organism>
<sequence>MAQSQEPTLIAIMGPTGSGKTTFINLISKSNLEVGNGLESCTDEVGFATECEIFGKKVQLIDTPGFDDTEKTQADILQEIAGYLKASYEDGRLLTGIVYMHRISDRRMGGIARESFRLFRKTCGDRTMKNVVIATNMWGDVTQQQGEDRERELATKGLFFKDALDHGARMLRHLNTIESAHAIIGELMGNTPEVLKMQHELVDEHKGVADTEAGRTLQSELERQEQRHKKEIEALQNEIKRLLQELQTNSQTHQQEMNDLRYAHDRLNEKVARIEAAKETLQRPPPPPPRRSSWLDKLEQERRQKEAELQEEIKGLKDHLDEDSVAREQQMRELEAELEKLKDDLKSLKQQKDKLEAKLKKELLQHYVVYAKM</sequence>
<dbReference type="AlphaFoldDB" id="A0A1C7LMZ6"/>
<dbReference type="STRING" id="5627.A0A1C7LMZ6"/>
<reference evidence="3 4" key="1">
    <citation type="submission" date="2016-03" db="EMBL/GenBank/DDBJ databases">
        <title>Whole genome sequencing of Grifola frondosa 9006-11.</title>
        <authorList>
            <person name="Min B."/>
            <person name="Park H."/>
            <person name="Kim J.-G."/>
            <person name="Cho H."/>
            <person name="Oh Y.-L."/>
            <person name="Kong W.-S."/>
            <person name="Choi I.-G."/>
        </authorList>
    </citation>
    <scope>NUCLEOTIDE SEQUENCE [LARGE SCALE GENOMIC DNA]</scope>
    <source>
        <strain evidence="3 4">9006-11</strain>
    </source>
</reference>
<evidence type="ECO:0000313" key="4">
    <source>
        <dbReference type="Proteomes" id="UP000092993"/>
    </source>
</evidence>
<dbReference type="Proteomes" id="UP000092993">
    <property type="component" value="Unassembled WGS sequence"/>
</dbReference>
<feature type="region of interest" description="Disordered" evidence="1">
    <location>
        <begin position="277"/>
        <end position="308"/>
    </location>
</feature>
<dbReference type="OrthoDB" id="8954335at2759"/>
<dbReference type="Pfam" id="PF01926">
    <property type="entry name" value="MMR_HSR1"/>
    <property type="match status" value="1"/>
</dbReference>
<dbReference type="GO" id="GO:0005525">
    <property type="term" value="F:GTP binding"/>
    <property type="evidence" value="ECO:0007669"/>
    <property type="project" value="InterPro"/>
</dbReference>
<protein>
    <recommendedName>
        <fullName evidence="2">G domain-containing protein</fullName>
    </recommendedName>
</protein>
<accession>A0A1C7LMZ6</accession>
<name>A0A1C7LMZ6_GRIFR</name>
<dbReference type="EMBL" id="LUGG01000032">
    <property type="protein sequence ID" value="OBZ66121.1"/>
    <property type="molecule type" value="Genomic_DNA"/>
</dbReference>
<evidence type="ECO:0000313" key="3">
    <source>
        <dbReference type="EMBL" id="OBZ66121.1"/>
    </source>
</evidence>